<accession>A0A8H4PW73</accession>
<reference evidence="1 2" key="1">
    <citation type="journal article" date="2020" name="Genome Biol. Evol.">
        <title>A new high-quality draft genome assembly of the Chinese cordyceps Ophiocordyceps sinensis.</title>
        <authorList>
            <person name="Shu R."/>
            <person name="Zhang J."/>
            <person name="Meng Q."/>
            <person name="Zhang H."/>
            <person name="Zhou G."/>
            <person name="Li M."/>
            <person name="Wu P."/>
            <person name="Zhao Y."/>
            <person name="Chen C."/>
            <person name="Qin Q."/>
        </authorList>
    </citation>
    <scope>NUCLEOTIDE SEQUENCE [LARGE SCALE GENOMIC DNA]</scope>
    <source>
        <strain evidence="1 2">IOZ07</strain>
    </source>
</reference>
<comment type="caution">
    <text evidence="1">The sequence shown here is derived from an EMBL/GenBank/DDBJ whole genome shotgun (WGS) entry which is preliminary data.</text>
</comment>
<proteinExistence type="predicted"/>
<organism evidence="1 2">
    <name type="scientific">Ophiocordyceps sinensis</name>
    <dbReference type="NCBI Taxonomy" id="72228"/>
    <lineage>
        <taxon>Eukaryota</taxon>
        <taxon>Fungi</taxon>
        <taxon>Dikarya</taxon>
        <taxon>Ascomycota</taxon>
        <taxon>Pezizomycotina</taxon>
        <taxon>Sordariomycetes</taxon>
        <taxon>Hypocreomycetidae</taxon>
        <taxon>Hypocreales</taxon>
        <taxon>Ophiocordycipitaceae</taxon>
        <taxon>Ophiocordyceps</taxon>
    </lineage>
</organism>
<gene>
    <name evidence="1" type="ORF">G6O67_003380</name>
</gene>
<protein>
    <submittedName>
        <fullName evidence="1">Uncharacterized protein</fullName>
    </submittedName>
</protein>
<dbReference type="AlphaFoldDB" id="A0A8H4PW73"/>
<name>A0A8H4PW73_9HYPO</name>
<keyword evidence="2" id="KW-1185">Reference proteome</keyword>
<dbReference type="EMBL" id="JAAVMX010000003">
    <property type="protein sequence ID" value="KAF4511599.1"/>
    <property type="molecule type" value="Genomic_DNA"/>
</dbReference>
<dbReference type="Proteomes" id="UP000557566">
    <property type="component" value="Unassembled WGS sequence"/>
</dbReference>
<evidence type="ECO:0000313" key="2">
    <source>
        <dbReference type="Proteomes" id="UP000557566"/>
    </source>
</evidence>
<sequence>MAESDRPEGVDALIDFMNTASASQRPGIRSYSEQADELVLFAKHLEPLSCDAADCSLKLAEEMRAKERWYEKQVREMMKREHSVARFSKQIKDGKGECAAAPWANYIQTVVRRAPAFLNVALRCDDLMACYELPVGVPGELARPLKLVGHILNLIGGVGSHRVTAAREALHKVLTLDYPPKGVAPRFDAGDEATAEAVRALLHVIRFLEEYRESDFPPVRMARNALASIMVFIGGNQFVEHVHALVGAV</sequence>
<evidence type="ECO:0000313" key="1">
    <source>
        <dbReference type="EMBL" id="KAF4511599.1"/>
    </source>
</evidence>